<keyword evidence="3 5" id="KW-0548">Nucleotidyltransferase</keyword>
<comment type="pathway">
    <text evidence="5">Nucleotide-sugar biosynthesis; CMP-3-deoxy-D-manno-octulosonate biosynthesis; CMP-3-deoxy-D-manno-octulosonate from 3-deoxy-D-manno-octulosonate and CTP: step 1/1.</text>
</comment>
<evidence type="ECO:0000256" key="6">
    <source>
        <dbReference type="SAM" id="MobiDB-lite"/>
    </source>
</evidence>
<comment type="caution">
    <text evidence="7">The sequence shown here is derived from an EMBL/GenBank/DDBJ whole genome shotgun (WGS) entry which is preliminary data.</text>
</comment>
<accession>A0A1Z9YXK0</accession>
<dbReference type="NCBIfam" id="TIGR00466">
    <property type="entry name" value="kdsB"/>
    <property type="match status" value="1"/>
</dbReference>
<dbReference type="GO" id="GO:0033468">
    <property type="term" value="P:CMP-keto-3-deoxy-D-manno-octulosonic acid biosynthetic process"/>
    <property type="evidence" value="ECO:0007669"/>
    <property type="project" value="UniProtKB-UniRule"/>
</dbReference>
<dbReference type="InterPro" id="IPR003329">
    <property type="entry name" value="Cytidylyl_trans"/>
</dbReference>
<dbReference type="Gene3D" id="3.90.550.10">
    <property type="entry name" value="Spore Coat Polysaccharide Biosynthesis Protein SpsA, Chain A"/>
    <property type="match status" value="1"/>
</dbReference>
<comment type="subcellular location">
    <subcellularLocation>
        <location evidence="5">Cytoplasm</location>
    </subcellularLocation>
    <subcellularLocation>
        <location evidence="1">Membrane</location>
    </subcellularLocation>
</comment>
<evidence type="ECO:0000313" key="7">
    <source>
        <dbReference type="EMBL" id="OUY06930.1"/>
    </source>
</evidence>
<evidence type="ECO:0000313" key="8">
    <source>
        <dbReference type="Proteomes" id="UP000196536"/>
    </source>
</evidence>
<dbReference type="OrthoDB" id="9815559at2"/>
<dbReference type="CDD" id="cd02517">
    <property type="entry name" value="CMP-KDO-Synthetase"/>
    <property type="match status" value="1"/>
</dbReference>
<comment type="function">
    <text evidence="5">Activates KDO (a required 8-carbon sugar) for incorporation into bacterial lipopolysaccharide in Gram-negative bacteria.</text>
</comment>
<dbReference type="EMBL" id="NEXX01000003">
    <property type="protein sequence ID" value="OUY06930.1"/>
    <property type="molecule type" value="Genomic_DNA"/>
</dbReference>
<feature type="region of interest" description="Disordered" evidence="6">
    <location>
        <begin position="239"/>
        <end position="258"/>
    </location>
</feature>
<evidence type="ECO:0000256" key="1">
    <source>
        <dbReference type="ARBA" id="ARBA00004370"/>
    </source>
</evidence>
<evidence type="ECO:0000256" key="2">
    <source>
        <dbReference type="ARBA" id="ARBA00022679"/>
    </source>
</evidence>
<protein>
    <recommendedName>
        <fullName evidence="5">3-deoxy-manno-octulosonate cytidylyltransferase</fullName>
        <ecNumber evidence="5">2.7.7.38</ecNumber>
    </recommendedName>
    <alternativeName>
        <fullName evidence="5">CMP-2-keto-3-deoxyoctulosonic acid synthase</fullName>
        <shortName evidence="5">CKS</shortName>
        <shortName evidence="5">CMP-KDO synthase</shortName>
    </alternativeName>
</protein>
<gene>
    <name evidence="5" type="primary">kdsB</name>
    <name evidence="7" type="ORF">CAP51_09545</name>
</gene>
<dbReference type="GO" id="GO:0016020">
    <property type="term" value="C:membrane"/>
    <property type="evidence" value="ECO:0007669"/>
    <property type="project" value="UniProtKB-SubCell"/>
</dbReference>
<dbReference type="HAMAP" id="MF_00057">
    <property type="entry name" value="KdsB"/>
    <property type="match status" value="1"/>
</dbReference>
<dbReference type="NCBIfam" id="NF003950">
    <property type="entry name" value="PRK05450.1-3"/>
    <property type="match status" value="1"/>
</dbReference>
<proteinExistence type="inferred from homology"/>
<keyword evidence="8" id="KW-1185">Reference proteome</keyword>
<dbReference type="NCBIfam" id="NF009905">
    <property type="entry name" value="PRK13368.1"/>
    <property type="match status" value="1"/>
</dbReference>
<dbReference type="RefSeq" id="WP_087620533.1">
    <property type="nucleotide sequence ID" value="NZ_NEXX01000003.1"/>
</dbReference>
<keyword evidence="2 5" id="KW-0808">Transferase</keyword>
<dbReference type="InterPro" id="IPR029044">
    <property type="entry name" value="Nucleotide-diphossugar_trans"/>
</dbReference>
<dbReference type="GO" id="GO:0009103">
    <property type="term" value="P:lipopolysaccharide biosynthetic process"/>
    <property type="evidence" value="ECO:0007669"/>
    <property type="project" value="UniProtKB-UniRule"/>
</dbReference>
<dbReference type="SUPFAM" id="SSF53448">
    <property type="entry name" value="Nucleotide-diphospho-sugar transferases"/>
    <property type="match status" value="1"/>
</dbReference>
<dbReference type="GO" id="GO:0008690">
    <property type="term" value="F:3-deoxy-manno-octulosonate cytidylyltransferase activity"/>
    <property type="evidence" value="ECO:0007669"/>
    <property type="project" value="UniProtKB-UniRule"/>
</dbReference>
<dbReference type="UniPathway" id="UPA00358">
    <property type="reaction ID" value="UER00476"/>
</dbReference>
<dbReference type="InterPro" id="IPR004528">
    <property type="entry name" value="KdsB"/>
</dbReference>
<dbReference type="AlphaFoldDB" id="A0A1Z9YXK0"/>
<dbReference type="PANTHER" id="PTHR42866:SF2">
    <property type="entry name" value="3-DEOXY-MANNO-OCTULOSONATE CYTIDYLYLTRANSFERASE, MITOCHONDRIAL"/>
    <property type="match status" value="1"/>
</dbReference>
<dbReference type="Pfam" id="PF02348">
    <property type="entry name" value="CTP_transf_3"/>
    <property type="match status" value="1"/>
</dbReference>
<evidence type="ECO:0000256" key="4">
    <source>
        <dbReference type="ARBA" id="ARBA00022985"/>
    </source>
</evidence>
<evidence type="ECO:0000256" key="5">
    <source>
        <dbReference type="HAMAP-Rule" id="MF_00057"/>
    </source>
</evidence>
<dbReference type="FunFam" id="3.90.550.10:FF:000011">
    <property type="entry name" value="3-deoxy-manno-octulosonate cytidylyltransferase"/>
    <property type="match status" value="1"/>
</dbReference>
<comment type="similarity">
    <text evidence="5">Belongs to the KdsB family.</text>
</comment>
<evidence type="ECO:0000256" key="3">
    <source>
        <dbReference type="ARBA" id="ARBA00022695"/>
    </source>
</evidence>
<dbReference type="Proteomes" id="UP000196536">
    <property type="component" value="Unassembled WGS sequence"/>
</dbReference>
<name>A0A1Z9YXK0_9GAMM</name>
<dbReference type="EC" id="2.7.7.38" evidence="5"/>
<organism evidence="7 8">
    <name type="scientific">Acinetobacter populi</name>
    <dbReference type="NCBI Taxonomy" id="1582270"/>
    <lineage>
        <taxon>Bacteria</taxon>
        <taxon>Pseudomonadati</taxon>
        <taxon>Pseudomonadota</taxon>
        <taxon>Gammaproteobacteria</taxon>
        <taxon>Moraxellales</taxon>
        <taxon>Moraxellaceae</taxon>
        <taxon>Acinetobacter</taxon>
    </lineage>
</organism>
<keyword evidence="5" id="KW-0963">Cytoplasm</keyword>
<dbReference type="PANTHER" id="PTHR42866">
    <property type="entry name" value="3-DEOXY-MANNO-OCTULOSONATE CYTIDYLYLTRANSFERASE"/>
    <property type="match status" value="1"/>
</dbReference>
<comment type="catalytic activity">
    <reaction evidence="5">
        <text>3-deoxy-alpha-D-manno-oct-2-ulosonate + CTP = CMP-3-deoxy-beta-D-manno-octulosonate + diphosphate</text>
        <dbReference type="Rhea" id="RHEA:23448"/>
        <dbReference type="ChEBI" id="CHEBI:33019"/>
        <dbReference type="ChEBI" id="CHEBI:37563"/>
        <dbReference type="ChEBI" id="CHEBI:85986"/>
        <dbReference type="ChEBI" id="CHEBI:85987"/>
        <dbReference type="EC" id="2.7.7.38"/>
    </reaction>
</comment>
<reference evidence="7 8" key="1">
    <citation type="submission" date="2017-05" db="EMBL/GenBank/DDBJ databases">
        <title>Acinetobacter populi ANC 5415 (= PBJ7), whole genome shotgun sequencing project.</title>
        <authorList>
            <person name="Nemec A."/>
            <person name="Radolfova-Krizova L."/>
        </authorList>
    </citation>
    <scope>NUCLEOTIDE SEQUENCE [LARGE SCALE GENOMIC DNA]</scope>
    <source>
        <strain evidence="7 8">PBJ7</strain>
    </source>
</reference>
<sequence length="258" mass="29007">MKKHIVIPARYSSSRLPAKPLLQIHGRAMILRVVDQARKVEGFDDLCVATDDQRIVECCVAENIDVVLTSPAHPSGTDRLSEVAKIKGWDAADIVVNVQGDEPLLPASLVQQVADLLIRYPHCAMATLCEPILHLDEFERDSIVKVVMSKHNEALYFSRATIPYDRDAAKNVECNTDKTLHQHAYRHLGLYGYRVQLLQDFVGWPMGTLEQLESLEQLRVLENGHRIAIDVAQANLPPGVDTQQDLDRLNAMPRQTFE</sequence>
<keyword evidence="4 5" id="KW-0448">Lipopolysaccharide biosynthesis</keyword>
<dbReference type="GO" id="GO:0005829">
    <property type="term" value="C:cytosol"/>
    <property type="evidence" value="ECO:0007669"/>
    <property type="project" value="TreeGrafter"/>
</dbReference>
<dbReference type="NCBIfam" id="NF003952">
    <property type="entry name" value="PRK05450.1-5"/>
    <property type="match status" value="1"/>
</dbReference>